<proteinExistence type="inferred from homology"/>
<dbReference type="SMART" id="SM00822">
    <property type="entry name" value="PKS_KR"/>
    <property type="match status" value="1"/>
</dbReference>
<evidence type="ECO:0000256" key="1">
    <source>
        <dbReference type="ARBA" id="ARBA00004606"/>
    </source>
</evidence>
<name>A0A0D9W4A1_9ORYZ</name>
<dbReference type="GO" id="GO:0005829">
    <property type="term" value="C:cytosol"/>
    <property type="evidence" value="ECO:0007669"/>
    <property type="project" value="TreeGrafter"/>
</dbReference>
<comment type="similarity">
    <text evidence="2 4">Belongs to the short-chain dehydrogenases/reductases (SDR) family.</text>
</comment>
<dbReference type="SUPFAM" id="SSF51735">
    <property type="entry name" value="NAD(P)-binding Rossmann-fold domains"/>
    <property type="match status" value="1"/>
</dbReference>
<reference evidence="6 7" key="1">
    <citation type="submission" date="2012-08" db="EMBL/GenBank/DDBJ databases">
        <title>Oryza genome evolution.</title>
        <authorList>
            <person name="Wing R.A."/>
        </authorList>
    </citation>
    <scope>NUCLEOTIDE SEQUENCE</scope>
</reference>
<protein>
    <recommendedName>
        <fullName evidence="5">Ketoreductase domain-containing protein</fullName>
    </recommendedName>
</protein>
<dbReference type="STRING" id="77586.A0A0D9W4A1"/>
<sequence>METLSMLKVGYTLLRSETPATDLVNAFMDWAARRSLLLLAVLMPPYAAYSLAASTSLSAAAAPEDVAGKVVLVTGASSGIGEQLAYSYARRGARLALVARREASLRDVAAAARAAGSPDVLVVAGDVARADDCRRFVRATVEHFGRLDHLVNNAGLANVCWFEEVPDVADFKQVLDVNFWGTVYPTHAAIPHLKESGGKIFVNSSASAVLAMPRMSFYNASKAAVLNFAETLRMELHGEVGVTVATPGWVESEMTKGKHLSKYGKMEVDQDTRDAQVGVFPVERGERCAEAIVDAMVRGRRRVSVPAWYRAMFLWRTMAPEVADACQRLFYRRSGRGQLQMRARRVLKVTGAKAVLQPPSLQSSEIKME</sequence>
<keyword evidence="7" id="KW-1185">Reference proteome</keyword>
<dbReference type="HOGENOM" id="CLU_010194_2_1_1"/>
<dbReference type="InterPro" id="IPR020904">
    <property type="entry name" value="Sc_DH/Rdtase_CS"/>
</dbReference>
<dbReference type="PANTHER" id="PTHR43391">
    <property type="entry name" value="RETINOL DEHYDROGENASE-RELATED"/>
    <property type="match status" value="1"/>
</dbReference>
<dbReference type="AlphaFoldDB" id="A0A0D9W4A1"/>
<dbReference type="PRINTS" id="PR00080">
    <property type="entry name" value="SDRFAMILY"/>
</dbReference>
<evidence type="ECO:0000259" key="5">
    <source>
        <dbReference type="SMART" id="SM00822"/>
    </source>
</evidence>
<dbReference type="InterPro" id="IPR002347">
    <property type="entry name" value="SDR_fam"/>
</dbReference>
<dbReference type="InterPro" id="IPR036291">
    <property type="entry name" value="NAD(P)-bd_dom_sf"/>
</dbReference>
<dbReference type="GO" id="GO:0016491">
    <property type="term" value="F:oxidoreductase activity"/>
    <property type="evidence" value="ECO:0007669"/>
    <property type="project" value="UniProtKB-KW"/>
</dbReference>
<dbReference type="Proteomes" id="UP000032180">
    <property type="component" value="Chromosome 4"/>
</dbReference>
<dbReference type="Pfam" id="PF00106">
    <property type="entry name" value="adh_short"/>
    <property type="match status" value="1"/>
</dbReference>
<dbReference type="eggNOG" id="KOG1205">
    <property type="taxonomic scope" value="Eukaryota"/>
</dbReference>
<reference evidence="6" key="3">
    <citation type="submission" date="2015-04" db="UniProtKB">
        <authorList>
            <consortium name="EnsemblPlants"/>
        </authorList>
    </citation>
    <scope>IDENTIFICATION</scope>
</reference>
<dbReference type="EnsemblPlants" id="LPERR04G07450.1">
    <property type="protein sequence ID" value="LPERR04G07450.1"/>
    <property type="gene ID" value="LPERR04G07450"/>
</dbReference>
<dbReference type="PANTHER" id="PTHR43391:SF91">
    <property type="entry name" value="OS04G0390700 PROTEIN"/>
    <property type="match status" value="1"/>
</dbReference>
<evidence type="ECO:0000256" key="3">
    <source>
        <dbReference type="ARBA" id="ARBA00023002"/>
    </source>
</evidence>
<evidence type="ECO:0000313" key="7">
    <source>
        <dbReference type="Proteomes" id="UP000032180"/>
    </source>
</evidence>
<dbReference type="Gramene" id="LPERR04G07450.1">
    <property type="protein sequence ID" value="LPERR04G07450.1"/>
    <property type="gene ID" value="LPERR04G07450"/>
</dbReference>
<keyword evidence="3" id="KW-0560">Oxidoreductase</keyword>
<dbReference type="NCBIfam" id="NF004825">
    <property type="entry name" value="PRK06181.1"/>
    <property type="match status" value="1"/>
</dbReference>
<accession>A0A0D9W4A1</accession>
<dbReference type="InterPro" id="IPR057326">
    <property type="entry name" value="KR_dom"/>
</dbReference>
<evidence type="ECO:0000256" key="4">
    <source>
        <dbReference type="RuleBase" id="RU000363"/>
    </source>
</evidence>
<evidence type="ECO:0000313" key="6">
    <source>
        <dbReference type="EnsemblPlants" id="LPERR04G07450.1"/>
    </source>
</evidence>
<organism evidence="6 7">
    <name type="scientific">Leersia perrieri</name>
    <dbReference type="NCBI Taxonomy" id="77586"/>
    <lineage>
        <taxon>Eukaryota</taxon>
        <taxon>Viridiplantae</taxon>
        <taxon>Streptophyta</taxon>
        <taxon>Embryophyta</taxon>
        <taxon>Tracheophyta</taxon>
        <taxon>Spermatophyta</taxon>
        <taxon>Magnoliopsida</taxon>
        <taxon>Liliopsida</taxon>
        <taxon>Poales</taxon>
        <taxon>Poaceae</taxon>
        <taxon>BOP clade</taxon>
        <taxon>Oryzoideae</taxon>
        <taxon>Oryzeae</taxon>
        <taxon>Oryzinae</taxon>
        <taxon>Leersia</taxon>
    </lineage>
</organism>
<dbReference type="PROSITE" id="PS00061">
    <property type="entry name" value="ADH_SHORT"/>
    <property type="match status" value="1"/>
</dbReference>
<dbReference type="Gene3D" id="3.40.50.720">
    <property type="entry name" value="NAD(P)-binding Rossmann-like Domain"/>
    <property type="match status" value="1"/>
</dbReference>
<comment type="subcellular location">
    <subcellularLocation>
        <location evidence="1">Membrane</location>
        <topology evidence="1">Single-pass type II membrane protein</topology>
    </subcellularLocation>
</comment>
<reference evidence="7" key="2">
    <citation type="submission" date="2013-12" db="EMBL/GenBank/DDBJ databases">
        <authorList>
            <person name="Yu Y."/>
            <person name="Lee S."/>
            <person name="de Baynast K."/>
            <person name="Wissotski M."/>
            <person name="Liu L."/>
            <person name="Talag J."/>
            <person name="Goicoechea J."/>
            <person name="Angelova A."/>
            <person name="Jetty R."/>
            <person name="Kudrna D."/>
            <person name="Golser W."/>
            <person name="Rivera L."/>
            <person name="Zhang J."/>
            <person name="Wing R."/>
        </authorList>
    </citation>
    <scope>NUCLEOTIDE SEQUENCE</scope>
</reference>
<dbReference type="GO" id="GO:0016020">
    <property type="term" value="C:membrane"/>
    <property type="evidence" value="ECO:0007669"/>
    <property type="project" value="UniProtKB-SubCell"/>
</dbReference>
<evidence type="ECO:0000256" key="2">
    <source>
        <dbReference type="ARBA" id="ARBA00006484"/>
    </source>
</evidence>
<dbReference type="PRINTS" id="PR00081">
    <property type="entry name" value="GDHRDH"/>
</dbReference>
<feature type="domain" description="Ketoreductase" evidence="5">
    <location>
        <begin position="69"/>
        <end position="252"/>
    </location>
</feature>